<dbReference type="InterPro" id="IPR004170">
    <property type="entry name" value="WWE_dom"/>
</dbReference>
<feature type="transmembrane region" description="Helical" evidence="15">
    <location>
        <begin position="274"/>
        <end position="299"/>
    </location>
</feature>
<keyword evidence="13" id="KW-0407">Ion channel</keyword>
<evidence type="ECO:0000256" key="7">
    <source>
        <dbReference type="ARBA" id="ARBA00022837"/>
    </source>
</evidence>
<feature type="transmembrane region" description="Helical" evidence="15">
    <location>
        <begin position="204"/>
        <end position="222"/>
    </location>
</feature>
<dbReference type="SUPFAM" id="SSF49562">
    <property type="entry name" value="C2 domain (Calcium/lipid-binding domain, CaLB)"/>
    <property type="match status" value="1"/>
</dbReference>
<dbReference type="InterPro" id="IPR018247">
    <property type="entry name" value="EF_Hand_1_Ca_BS"/>
</dbReference>
<dbReference type="InterPro" id="IPR037197">
    <property type="entry name" value="WWE_dom_sf"/>
</dbReference>
<evidence type="ECO:0000256" key="14">
    <source>
        <dbReference type="SAM" id="MobiDB-lite"/>
    </source>
</evidence>
<dbReference type="SMART" id="SM00239">
    <property type="entry name" value="C2"/>
    <property type="match status" value="1"/>
</dbReference>
<comment type="caution">
    <text evidence="19">The sequence shown here is derived from an EMBL/GenBank/DDBJ whole genome shotgun (WGS) entry which is preliminary data.</text>
</comment>
<evidence type="ECO:0000256" key="3">
    <source>
        <dbReference type="ARBA" id="ARBA00022553"/>
    </source>
</evidence>
<dbReference type="Gene3D" id="2.60.40.150">
    <property type="entry name" value="C2 domain"/>
    <property type="match status" value="1"/>
</dbReference>
<dbReference type="PROSITE" id="PS50004">
    <property type="entry name" value="C2"/>
    <property type="match status" value="1"/>
</dbReference>
<dbReference type="GO" id="GO:0008331">
    <property type="term" value="F:high voltage-gated calcium channel activity"/>
    <property type="evidence" value="ECO:0007669"/>
    <property type="project" value="TreeGrafter"/>
</dbReference>
<dbReference type="InterPro" id="IPR027359">
    <property type="entry name" value="Volt_channel_dom_sf"/>
</dbReference>
<keyword evidence="7" id="KW-0106">Calcium</keyword>
<dbReference type="InterPro" id="IPR011992">
    <property type="entry name" value="EF-hand-dom_pair"/>
</dbReference>
<evidence type="ECO:0000256" key="1">
    <source>
        <dbReference type="ARBA" id="ARBA00004141"/>
    </source>
</evidence>
<feature type="compositionally biased region" description="Low complexity" evidence="14">
    <location>
        <begin position="7"/>
        <end position="22"/>
    </location>
</feature>
<dbReference type="GO" id="GO:0005509">
    <property type="term" value="F:calcium ion binding"/>
    <property type="evidence" value="ECO:0007669"/>
    <property type="project" value="InterPro"/>
</dbReference>
<evidence type="ECO:0000256" key="12">
    <source>
        <dbReference type="ARBA" id="ARBA00023180"/>
    </source>
</evidence>
<dbReference type="PROSITE" id="PS50918">
    <property type="entry name" value="WWE"/>
    <property type="match status" value="1"/>
</dbReference>
<dbReference type="GO" id="GO:0005891">
    <property type="term" value="C:voltage-gated calcium channel complex"/>
    <property type="evidence" value="ECO:0007669"/>
    <property type="project" value="TreeGrafter"/>
</dbReference>
<evidence type="ECO:0000259" key="18">
    <source>
        <dbReference type="PROSITE" id="PS50918"/>
    </source>
</evidence>
<organism evidence="19 20">
    <name type="scientific">Symbiodinium pilosum</name>
    <name type="common">Dinoflagellate</name>
    <dbReference type="NCBI Taxonomy" id="2952"/>
    <lineage>
        <taxon>Eukaryota</taxon>
        <taxon>Sar</taxon>
        <taxon>Alveolata</taxon>
        <taxon>Dinophyceae</taxon>
        <taxon>Suessiales</taxon>
        <taxon>Symbiodiniaceae</taxon>
        <taxon>Symbiodinium</taxon>
    </lineage>
</organism>
<evidence type="ECO:0000256" key="11">
    <source>
        <dbReference type="ARBA" id="ARBA00023136"/>
    </source>
</evidence>
<gene>
    <name evidence="19" type="primary">Cacna1g</name>
    <name evidence="19" type="ORF">SPIL2461_LOCUS11723</name>
</gene>
<feature type="transmembrane region" description="Helical" evidence="15">
    <location>
        <begin position="242"/>
        <end position="262"/>
    </location>
</feature>
<keyword evidence="8" id="KW-0851">Voltage-gated channel</keyword>
<keyword evidence="3" id="KW-0597">Phosphoprotein</keyword>
<dbReference type="InterPro" id="IPR035892">
    <property type="entry name" value="C2_domain_sf"/>
</dbReference>
<dbReference type="Gene3D" id="1.10.238.10">
    <property type="entry name" value="EF-hand"/>
    <property type="match status" value="1"/>
</dbReference>
<keyword evidence="20" id="KW-1185">Reference proteome</keyword>
<accession>A0A812S978</accession>
<dbReference type="PROSITE" id="PS00018">
    <property type="entry name" value="EF_HAND_1"/>
    <property type="match status" value="1"/>
</dbReference>
<dbReference type="InterPro" id="IPR005821">
    <property type="entry name" value="Ion_trans_dom"/>
</dbReference>
<comment type="subcellular location">
    <subcellularLocation>
        <location evidence="1">Membrane</location>
        <topology evidence="1">Multi-pass membrane protein</topology>
    </subcellularLocation>
</comment>
<keyword evidence="5" id="KW-0107">Calcium channel</keyword>
<evidence type="ECO:0000256" key="9">
    <source>
        <dbReference type="ARBA" id="ARBA00022989"/>
    </source>
</evidence>
<keyword evidence="4" id="KW-0109">Calcium transport</keyword>
<proteinExistence type="predicted"/>
<evidence type="ECO:0000259" key="16">
    <source>
        <dbReference type="PROSITE" id="PS50004"/>
    </source>
</evidence>
<reference evidence="19" key="1">
    <citation type="submission" date="2021-02" db="EMBL/GenBank/DDBJ databases">
        <authorList>
            <person name="Dougan E. K."/>
            <person name="Rhodes N."/>
            <person name="Thang M."/>
            <person name="Chan C."/>
        </authorList>
    </citation>
    <scope>NUCLEOTIDE SEQUENCE</scope>
</reference>
<evidence type="ECO:0000256" key="15">
    <source>
        <dbReference type="SAM" id="Phobius"/>
    </source>
</evidence>
<dbReference type="InterPro" id="IPR002048">
    <property type="entry name" value="EF_hand_dom"/>
</dbReference>
<dbReference type="Pfam" id="PF00520">
    <property type="entry name" value="Ion_trans"/>
    <property type="match status" value="1"/>
</dbReference>
<feature type="domain" description="C2" evidence="16">
    <location>
        <begin position="565"/>
        <end position="689"/>
    </location>
</feature>
<evidence type="ECO:0000256" key="10">
    <source>
        <dbReference type="ARBA" id="ARBA00023065"/>
    </source>
</evidence>
<dbReference type="EMBL" id="CAJNIZ010023113">
    <property type="protein sequence ID" value="CAE7466412.1"/>
    <property type="molecule type" value="Genomic_DNA"/>
</dbReference>
<evidence type="ECO:0000259" key="17">
    <source>
        <dbReference type="PROSITE" id="PS50222"/>
    </source>
</evidence>
<feature type="region of interest" description="Disordered" evidence="14">
    <location>
        <begin position="1"/>
        <end position="35"/>
    </location>
</feature>
<dbReference type="SUPFAM" id="SSF81324">
    <property type="entry name" value="Voltage-gated potassium channels"/>
    <property type="match status" value="1"/>
</dbReference>
<dbReference type="InterPro" id="IPR050599">
    <property type="entry name" value="VDCC_alpha-1_subunit"/>
</dbReference>
<dbReference type="SUPFAM" id="SSF47473">
    <property type="entry name" value="EF-hand"/>
    <property type="match status" value="1"/>
</dbReference>
<dbReference type="Gene3D" id="1.20.120.350">
    <property type="entry name" value="Voltage-gated potassium channels. Chain C"/>
    <property type="match status" value="1"/>
</dbReference>
<dbReference type="AlphaFoldDB" id="A0A812S978"/>
<keyword evidence="12" id="KW-0325">Glycoprotein</keyword>
<dbReference type="PROSITE" id="PS50222">
    <property type="entry name" value="EF_HAND_2"/>
    <property type="match status" value="1"/>
</dbReference>
<evidence type="ECO:0000313" key="19">
    <source>
        <dbReference type="EMBL" id="CAE7466412.1"/>
    </source>
</evidence>
<evidence type="ECO:0000256" key="6">
    <source>
        <dbReference type="ARBA" id="ARBA00022692"/>
    </source>
</evidence>
<feature type="transmembrane region" description="Helical" evidence="15">
    <location>
        <begin position="419"/>
        <end position="444"/>
    </location>
</feature>
<feature type="domain" description="WWE" evidence="18">
    <location>
        <begin position="57"/>
        <end position="135"/>
    </location>
</feature>
<evidence type="ECO:0000256" key="2">
    <source>
        <dbReference type="ARBA" id="ARBA00022448"/>
    </source>
</evidence>
<name>A0A812S978_SYMPI</name>
<sequence length="783" mass="88768">MKPTARVASPEPEAASVAVAPPEDAPPKCASPQSHNKSYIEQKIGAWVSFHTLHSDGMSTNMEDPFPAVSWQWEHRSGWRDYPRKVSTKIELAYRAGETKTRVQTGKKGSVPMEIFFEDMLQHDPISGNTRNVNRKGSFSTRQKVTRFLGGVVRMLETGKPRKERFHDYQQRRKRHVDPDAHQEPVKESPYHNGCCGLCASSPVFFSCTMCMVILYCLWLGVEADLNTNKSHNLYEAEPVFPVVENIFCVFFTLELIIRFCGFRRKRNCFQDMWFLFDLILMLLMVAELWIVPILLVFVPELSRVIQELTFLRALRLVRMARLTSLLRAFPEAMMLLKGISAAMRGVVTTMCLLLVILFMCALIFMFIVQGQDTDGARNMRDQYFSSVSHSMRSLFMHATLLDGPAVVYDEIEDTLGNWMAYLFLGCIVLSAFTVLNMLIGILCEVINKVSEAEKEEAQIRYLRRHLQDIFECYDVNQDKSIGEKEFALLLQNLEFREILSKFGTDVQDLQDIMAAVYNERAGTSVEFNELIGVVLRLKGGNNAQVTDIVDLRKFVKQVSDKLDCLLDPTKVPRGPPQPGVESIEVHIVKARGLRNADIVPLTGRSDVYCKCVVLGKPDTGVVTKVIHDTTNPVWNEAFVLADYQAGEHLRFQLFDQDWRIIKEDDYLGSTVLESHRFCPQGFEGELRLFGCGKGIEAYLEVKVKVKMLPVEDKRSTLSGTSVSSETSAGTSNMALLLARLDDIYAGQRRLSSSLKRMEERLDVVEVAVTRTTPTPDLRLFQP</sequence>
<keyword evidence="11 15" id="KW-0472">Membrane</keyword>
<evidence type="ECO:0000256" key="5">
    <source>
        <dbReference type="ARBA" id="ARBA00022673"/>
    </source>
</evidence>
<dbReference type="Gene3D" id="3.30.720.50">
    <property type="match status" value="1"/>
</dbReference>
<dbReference type="Pfam" id="PF02825">
    <property type="entry name" value="WWE"/>
    <property type="match status" value="1"/>
</dbReference>
<dbReference type="PANTHER" id="PTHR45628">
    <property type="entry name" value="VOLTAGE-DEPENDENT CALCIUM CHANNEL TYPE A SUBUNIT ALPHA-1"/>
    <property type="match status" value="1"/>
</dbReference>
<evidence type="ECO:0000256" key="13">
    <source>
        <dbReference type="ARBA" id="ARBA00023303"/>
    </source>
</evidence>
<dbReference type="Gene3D" id="1.10.287.70">
    <property type="match status" value="1"/>
</dbReference>
<evidence type="ECO:0000313" key="20">
    <source>
        <dbReference type="Proteomes" id="UP000649617"/>
    </source>
</evidence>
<dbReference type="CDD" id="cd00030">
    <property type="entry name" value="C2"/>
    <property type="match status" value="1"/>
</dbReference>
<dbReference type="PANTHER" id="PTHR45628:SF7">
    <property type="entry name" value="VOLTAGE-DEPENDENT CALCIUM CHANNEL TYPE A SUBUNIT ALPHA-1"/>
    <property type="match status" value="1"/>
</dbReference>
<dbReference type="Proteomes" id="UP000649617">
    <property type="component" value="Unassembled WGS sequence"/>
</dbReference>
<dbReference type="GO" id="GO:0098703">
    <property type="term" value="P:calcium ion import across plasma membrane"/>
    <property type="evidence" value="ECO:0007669"/>
    <property type="project" value="TreeGrafter"/>
</dbReference>
<feature type="transmembrane region" description="Helical" evidence="15">
    <location>
        <begin position="342"/>
        <end position="369"/>
    </location>
</feature>
<keyword evidence="10" id="KW-0406">Ion transport</keyword>
<dbReference type="OrthoDB" id="412919at2759"/>
<dbReference type="Pfam" id="PF00168">
    <property type="entry name" value="C2"/>
    <property type="match status" value="1"/>
</dbReference>
<keyword evidence="6 15" id="KW-0812">Transmembrane</keyword>
<protein>
    <submittedName>
        <fullName evidence="19">Cacna1g protein</fullName>
    </submittedName>
</protein>
<evidence type="ECO:0000256" key="4">
    <source>
        <dbReference type="ARBA" id="ARBA00022568"/>
    </source>
</evidence>
<feature type="domain" description="EF-hand" evidence="17">
    <location>
        <begin position="462"/>
        <end position="497"/>
    </location>
</feature>
<dbReference type="InterPro" id="IPR000008">
    <property type="entry name" value="C2_dom"/>
</dbReference>
<keyword evidence="9 15" id="KW-1133">Transmembrane helix</keyword>
<keyword evidence="2" id="KW-0813">Transport</keyword>
<dbReference type="SUPFAM" id="SSF117839">
    <property type="entry name" value="WWE domain"/>
    <property type="match status" value="1"/>
</dbReference>
<evidence type="ECO:0000256" key="8">
    <source>
        <dbReference type="ARBA" id="ARBA00022882"/>
    </source>
</evidence>